<evidence type="ECO:0000256" key="5">
    <source>
        <dbReference type="ARBA" id="ARBA00023136"/>
    </source>
</evidence>
<dbReference type="Pfam" id="PF08395">
    <property type="entry name" value="7tm_7"/>
    <property type="match status" value="1"/>
</dbReference>
<dbReference type="AlphaFoldDB" id="A0A182G0E5"/>
<organism evidence="7 8">
    <name type="scientific">Anopheles albimanus</name>
    <name type="common">New world malaria mosquito</name>
    <dbReference type="NCBI Taxonomy" id="7167"/>
    <lineage>
        <taxon>Eukaryota</taxon>
        <taxon>Metazoa</taxon>
        <taxon>Ecdysozoa</taxon>
        <taxon>Arthropoda</taxon>
        <taxon>Hexapoda</taxon>
        <taxon>Insecta</taxon>
        <taxon>Pterygota</taxon>
        <taxon>Neoptera</taxon>
        <taxon>Endopterygota</taxon>
        <taxon>Diptera</taxon>
        <taxon>Nematocera</taxon>
        <taxon>Culicoidea</taxon>
        <taxon>Culicidae</taxon>
        <taxon>Anophelinae</taxon>
        <taxon>Anopheles</taxon>
    </lineage>
</organism>
<dbReference type="GO" id="GO:0007165">
    <property type="term" value="P:signal transduction"/>
    <property type="evidence" value="ECO:0007669"/>
    <property type="project" value="UniProtKB-KW"/>
</dbReference>
<evidence type="ECO:0000256" key="4">
    <source>
        <dbReference type="ARBA" id="ARBA00022989"/>
    </source>
</evidence>
<dbReference type="VEuPathDB" id="VectorBase:AALB20_030319"/>
<feature type="transmembrane region" description="Helical" evidence="6">
    <location>
        <begin position="263"/>
        <end position="288"/>
    </location>
</feature>
<feature type="transmembrane region" description="Helical" evidence="6">
    <location>
        <begin position="294"/>
        <end position="315"/>
    </location>
</feature>
<comment type="function">
    <text evidence="6">Gustatory receptor which mediates acceptance or avoidance behavior, depending on its substrates.</text>
</comment>
<reference evidence="7" key="2">
    <citation type="submission" date="2022-08" db="UniProtKB">
        <authorList>
            <consortium name="EnsemblMetazoa"/>
        </authorList>
    </citation>
    <scope>IDENTIFICATION</scope>
    <source>
        <strain evidence="7">STECLA/ALBI9_A</strain>
    </source>
</reference>
<reference evidence="7 8" key="1">
    <citation type="journal article" date="2017" name="G3 (Bethesda)">
        <title>The Physical Genome Mapping of Anopheles albimanus Corrected Scaffold Misassemblies and Identified Interarm Rearrangements in Genus Anopheles.</title>
        <authorList>
            <person name="Artemov G.N."/>
            <person name="Peery A.N."/>
            <person name="Jiang X."/>
            <person name="Tu Z."/>
            <person name="Stegniy V.N."/>
            <person name="Sharakhova M.V."/>
            <person name="Sharakhov I.V."/>
        </authorList>
    </citation>
    <scope>NUCLEOTIDE SEQUENCE [LARGE SCALE GENOMIC DNA]</scope>
    <source>
        <strain evidence="7 8">ALBI9_A</strain>
    </source>
</reference>
<evidence type="ECO:0000256" key="6">
    <source>
        <dbReference type="RuleBase" id="RU363108"/>
    </source>
</evidence>
<name>A0A182G0E5_ANOAL</name>
<keyword evidence="6" id="KW-0675">Receptor</keyword>
<feature type="transmembrane region" description="Helical" evidence="6">
    <location>
        <begin position="131"/>
        <end position="156"/>
    </location>
</feature>
<keyword evidence="4 6" id="KW-1133">Transmembrane helix</keyword>
<keyword evidence="6" id="KW-0807">Transducer</keyword>
<feature type="transmembrane region" description="Helical" evidence="6">
    <location>
        <begin position="58"/>
        <end position="77"/>
    </location>
</feature>
<accession>A0A182G0E5</accession>
<protein>
    <recommendedName>
        <fullName evidence="6">Gustatory receptor</fullName>
    </recommendedName>
</protein>
<keyword evidence="2 6" id="KW-1003">Cell membrane</keyword>
<evidence type="ECO:0000313" key="7">
    <source>
        <dbReference type="EnsemblMetazoa" id="AALB015724-PA"/>
    </source>
</evidence>
<keyword evidence="8" id="KW-1185">Reference proteome</keyword>
<proteinExistence type="inferred from homology"/>
<evidence type="ECO:0000256" key="3">
    <source>
        <dbReference type="ARBA" id="ARBA00022692"/>
    </source>
</evidence>
<dbReference type="Proteomes" id="UP000069272">
    <property type="component" value="Chromosome 2R"/>
</dbReference>
<dbReference type="InterPro" id="IPR013604">
    <property type="entry name" value="7TM_chemorcpt"/>
</dbReference>
<comment type="subcellular location">
    <subcellularLocation>
        <location evidence="1 6">Cell membrane</location>
        <topology evidence="1 6">Multi-pass membrane protein</topology>
    </subcellularLocation>
</comment>
<keyword evidence="3 6" id="KW-0812">Transmembrane</keyword>
<evidence type="ECO:0000313" key="8">
    <source>
        <dbReference type="Proteomes" id="UP000069272"/>
    </source>
</evidence>
<evidence type="ECO:0000256" key="1">
    <source>
        <dbReference type="ARBA" id="ARBA00004651"/>
    </source>
</evidence>
<feature type="transmembrane region" description="Helical" evidence="6">
    <location>
        <begin position="176"/>
        <end position="195"/>
    </location>
</feature>
<keyword evidence="5 6" id="KW-0472">Membrane</keyword>
<dbReference type="VEuPathDB" id="VectorBase:AALB015724"/>
<comment type="similarity">
    <text evidence="6">Belongs to the insect chemoreceptor superfamily. Gustatory receptor (GR) family.</text>
</comment>
<comment type="caution">
    <text evidence="6">Lacks conserved residue(s) required for the propagation of feature annotation.</text>
</comment>
<dbReference type="GO" id="GO:0005886">
    <property type="term" value="C:plasma membrane"/>
    <property type="evidence" value="ECO:0007669"/>
    <property type="project" value="UniProtKB-SubCell"/>
</dbReference>
<dbReference type="EnsemblMetazoa" id="AALB015724-RA">
    <property type="protein sequence ID" value="AALB015724-PA"/>
    <property type="gene ID" value="AALB015724"/>
</dbReference>
<dbReference type="GO" id="GO:0050909">
    <property type="term" value="P:sensory perception of taste"/>
    <property type="evidence" value="ECO:0007669"/>
    <property type="project" value="InterPro"/>
</dbReference>
<sequence>MHGFRTVVRWFRAEPRNIFDVFKYTEAMCNIFGINLYRYRGDPINGAVELSVWQIGKLFLMNVLLIVVSVINFLIPGELLNNGSMIVTYVMRTLFVGGVLGVSLMSIIHALNWRSLAILFQKLHQLDMRQILRVFVSGTTVFVIIILAFNCCTLMLVENRTVAWSLVFGQIYFNSVYFTIISLFVTVSYLISVRYQHLNNLMKLHLDTSNDNLTEVDRQTTNQVKLPPSIVHRRIIIIQKMAEVHSLLNDIASHVNKNYGDFILLNITGAMQYTGFNLFALVKIFFINISHARIITYFNVIGSLFYMTMFTFIIIRSRLIAQESKFTGTLLHKAINNETSSEMIHSMIVFSRQVRYRSAVICSRQIQIDWPFVFNVRQRIILNSKVQLLIGF</sequence>
<feature type="transmembrane region" description="Helical" evidence="6">
    <location>
        <begin position="89"/>
        <end position="111"/>
    </location>
</feature>
<evidence type="ECO:0000256" key="2">
    <source>
        <dbReference type="ARBA" id="ARBA00022475"/>
    </source>
</evidence>
<dbReference type="STRING" id="7167.A0A182G0E5"/>